<dbReference type="GO" id="GO:0005886">
    <property type="term" value="C:plasma membrane"/>
    <property type="evidence" value="ECO:0007669"/>
    <property type="project" value="UniProtKB-SubCell"/>
</dbReference>
<sequence>MFRTIILSFATFFATIGPVDLAAIFAALTPYHAAGERRLLAFRAVSIASGILLFFAFGGMTLLGWLGISLAALRISGGILLLVLAISMVFGKDGGDRRSSEKETLEAMQKKDIAVFPLAMPLIAGPASTGAAVLLMAGAKGHPLEQAAVIVGMMAVLGLTLLLFMAASGVQRVLGVTGLHVISRMAGLLLAALAVQFMLDGISESGVL</sequence>
<dbReference type="PANTHER" id="PTHR33508">
    <property type="entry name" value="UPF0056 MEMBRANE PROTEIN YHCE"/>
    <property type="match status" value="1"/>
</dbReference>
<feature type="transmembrane region" description="Helical" evidence="7">
    <location>
        <begin position="40"/>
        <end position="65"/>
    </location>
</feature>
<reference evidence="8 9" key="1">
    <citation type="submission" date="2019-05" db="EMBL/GenBank/DDBJ databases">
        <title>Draft Whole-Genome sequence of the green sulfur bacterium Chlorobaculum thiosulfatiphilum DSM 249.</title>
        <authorList>
            <person name="Meyer T.E."/>
            <person name="Kyndt J.A."/>
        </authorList>
    </citation>
    <scope>NUCLEOTIDE SEQUENCE [LARGE SCALE GENOMIC DNA]</scope>
    <source>
        <strain evidence="8 9">DSM 249</strain>
    </source>
</reference>
<evidence type="ECO:0000256" key="1">
    <source>
        <dbReference type="ARBA" id="ARBA00004651"/>
    </source>
</evidence>
<comment type="caution">
    <text evidence="8">The sequence shown here is derived from an EMBL/GenBank/DDBJ whole genome shotgun (WGS) entry which is preliminary data.</text>
</comment>
<dbReference type="PANTHER" id="PTHR33508:SF1">
    <property type="entry name" value="UPF0056 MEMBRANE PROTEIN YHCE"/>
    <property type="match status" value="1"/>
</dbReference>
<name>A0A5C4S5L1_CHLTI</name>
<evidence type="ECO:0000256" key="4">
    <source>
        <dbReference type="ARBA" id="ARBA00022692"/>
    </source>
</evidence>
<comment type="subcellular location">
    <subcellularLocation>
        <location evidence="1 7">Cell membrane</location>
        <topology evidence="1 7">Multi-pass membrane protein</topology>
    </subcellularLocation>
</comment>
<evidence type="ECO:0000313" key="9">
    <source>
        <dbReference type="Proteomes" id="UP000308271"/>
    </source>
</evidence>
<proteinExistence type="inferred from homology"/>
<comment type="similarity">
    <text evidence="2 7">Belongs to the UPF0056 (MarC) family.</text>
</comment>
<dbReference type="Proteomes" id="UP000308271">
    <property type="component" value="Unassembled WGS sequence"/>
</dbReference>
<organism evidence="8 9">
    <name type="scientific">Chlorobaculum thiosulfatiphilum</name>
    <name type="common">Chlorobium limicola f.sp. thiosulfatophilum</name>
    <dbReference type="NCBI Taxonomy" id="115852"/>
    <lineage>
        <taxon>Bacteria</taxon>
        <taxon>Pseudomonadati</taxon>
        <taxon>Chlorobiota</taxon>
        <taxon>Chlorobiia</taxon>
        <taxon>Chlorobiales</taxon>
        <taxon>Chlorobiaceae</taxon>
        <taxon>Chlorobaculum</taxon>
    </lineage>
</organism>
<feature type="transmembrane region" description="Helical" evidence="7">
    <location>
        <begin position="179"/>
        <end position="199"/>
    </location>
</feature>
<dbReference type="OrthoDB" id="21094at2"/>
<evidence type="ECO:0000256" key="3">
    <source>
        <dbReference type="ARBA" id="ARBA00022475"/>
    </source>
</evidence>
<dbReference type="Pfam" id="PF01914">
    <property type="entry name" value="MarC"/>
    <property type="match status" value="1"/>
</dbReference>
<dbReference type="EMBL" id="VDCH01000018">
    <property type="protein sequence ID" value="TNJ38518.1"/>
    <property type="molecule type" value="Genomic_DNA"/>
</dbReference>
<feature type="transmembrane region" description="Helical" evidence="7">
    <location>
        <begin position="112"/>
        <end position="135"/>
    </location>
</feature>
<dbReference type="RefSeq" id="WP_139457256.1">
    <property type="nucleotide sequence ID" value="NZ_VDCH01000018.1"/>
</dbReference>
<evidence type="ECO:0000256" key="5">
    <source>
        <dbReference type="ARBA" id="ARBA00022989"/>
    </source>
</evidence>
<evidence type="ECO:0000256" key="2">
    <source>
        <dbReference type="ARBA" id="ARBA00009784"/>
    </source>
</evidence>
<feature type="transmembrane region" description="Helical" evidence="7">
    <location>
        <begin position="147"/>
        <end position="167"/>
    </location>
</feature>
<evidence type="ECO:0000313" key="8">
    <source>
        <dbReference type="EMBL" id="TNJ38518.1"/>
    </source>
</evidence>
<evidence type="ECO:0000256" key="7">
    <source>
        <dbReference type="RuleBase" id="RU362048"/>
    </source>
</evidence>
<dbReference type="NCBIfam" id="TIGR00427">
    <property type="entry name" value="NAAT family transporter"/>
    <property type="match status" value="1"/>
</dbReference>
<keyword evidence="5 7" id="KW-1133">Transmembrane helix</keyword>
<feature type="transmembrane region" description="Helical" evidence="7">
    <location>
        <begin position="6"/>
        <end position="28"/>
    </location>
</feature>
<dbReference type="AlphaFoldDB" id="A0A5C4S5L1"/>
<keyword evidence="4 7" id="KW-0812">Transmembrane</keyword>
<feature type="transmembrane region" description="Helical" evidence="7">
    <location>
        <begin position="71"/>
        <end position="91"/>
    </location>
</feature>
<protein>
    <recommendedName>
        <fullName evidence="7">UPF0056 membrane protein</fullName>
    </recommendedName>
</protein>
<evidence type="ECO:0000256" key="6">
    <source>
        <dbReference type="ARBA" id="ARBA00023136"/>
    </source>
</evidence>
<keyword evidence="6 7" id="KW-0472">Membrane</keyword>
<dbReference type="InterPro" id="IPR002771">
    <property type="entry name" value="Multi_antbiot-R_MarC"/>
</dbReference>
<keyword evidence="3" id="KW-1003">Cell membrane</keyword>
<gene>
    <name evidence="8" type="ORF">FGF66_08685</name>
</gene>
<accession>A0A5C4S5L1</accession>
<keyword evidence="9" id="KW-1185">Reference proteome</keyword>